<evidence type="ECO:0000313" key="1">
    <source>
        <dbReference type="EMBL" id="GJE06842.1"/>
    </source>
</evidence>
<reference evidence="1" key="2">
    <citation type="submission" date="2021-08" db="EMBL/GenBank/DDBJ databases">
        <authorList>
            <person name="Tani A."/>
            <person name="Ola A."/>
            <person name="Ogura Y."/>
            <person name="Katsura K."/>
            <person name="Hayashi T."/>
        </authorList>
    </citation>
    <scope>NUCLEOTIDE SEQUENCE</scope>
    <source>
        <strain evidence="1">LMG 23639</strain>
    </source>
</reference>
<dbReference type="Proteomes" id="UP001055102">
    <property type="component" value="Unassembled WGS sequence"/>
</dbReference>
<sequence length="78" mass="9460">MAVFEITSRISRRSLRNRSRRRLQELCDQLRWEEEDLLRRLHEVRVAGRTKDELIELVLKQLSRNARMRQALDKRSAT</sequence>
<comment type="caution">
    <text evidence="1">The sequence shown here is derived from an EMBL/GenBank/DDBJ whole genome shotgun (WGS) entry which is preliminary data.</text>
</comment>
<keyword evidence="2" id="KW-1185">Reference proteome</keyword>
<accession>A0ABQ4SUE8</accession>
<proteinExistence type="predicted"/>
<evidence type="ECO:0008006" key="3">
    <source>
        <dbReference type="Google" id="ProtNLM"/>
    </source>
</evidence>
<dbReference type="EMBL" id="BPQR01000036">
    <property type="protein sequence ID" value="GJE06842.1"/>
    <property type="molecule type" value="Genomic_DNA"/>
</dbReference>
<name>A0ABQ4SUE8_9HYPH</name>
<organism evidence="1 2">
    <name type="scientific">Methylobacterium jeotgali</name>
    <dbReference type="NCBI Taxonomy" id="381630"/>
    <lineage>
        <taxon>Bacteria</taxon>
        <taxon>Pseudomonadati</taxon>
        <taxon>Pseudomonadota</taxon>
        <taxon>Alphaproteobacteria</taxon>
        <taxon>Hyphomicrobiales</taxon>
        <taxon>Methylobacteriaceae</taxon>
        <taxon>Methylobacterium</taxon>
    </lineage>
</organism>
<protein>
    <recommendedName>
        <fullName evidence="3">Ribbon-helix-helix protein CopG domain-containing protein</fullName>
    </recommendedName>
</protein>
<gene>
    <name evidence="1" type="ORF">AOPFMNJM_2164</name>
</gene>
<evidence type="ECO:0000313" key="2">
    <source>
        <dbReference type="Proteomes" id="UP001055102"/>
    </source>
</evidence>
<dbReference type="RefSeq" id="WP_238275759.1">
    <property type="nucleotide sequence ID" value="NZ_BPQR01000036.1"/>
</dbReference>
<reference evidence="1" key="1">
    <citation type="journal article" date="2021" name="Front. Microbiol.">
        <title>Comprehensive Comparative Genomics and Phenotyping of Methylobacterium Species.</title>
        <authorList>
            <person name="Alessa O."/>
            <person name="Ogura Y."/>
            <person name="Fujitani Y."/>
            <person name="Takami H."/>
            <person name="Hayashi T."/>
            <person name="Sahin N."/>
            <person name="Tani A."/>
        </authorList>
    </citation>
    <scope>NUCLEOTIDE SEQUENCE</scope>
    <source>
        <strain evidence="1">LMG 23639</strain>
    </source>
</reference>